<dbReference type="InterPro" id="IPR007060">
    <property type="entry name" value="FtsL/DivIC"/>
</dbReference>
<proteinExistence type="predicted"/>
<dbReference type="Pfam" id="PF04977">
    <property type="entry name" value="DivIC"/>
    <property type="match status" value="1"/>
</dbReference>
<evidence type="ECO:0008006" key="4">
    <source>
        <dbReference type="Google" id="ProtNLM"/>
    </source>
</evidence>
<keyword evidence="1" id="KW-1133">Transmembrane helix</keyword>
<sequence>MIAKKRKKKRGSRKSEKRNLIFGILIFSLIIYLVMSNLRINWQRTELSEKLTTLKQTSQSFLEEKEKLNLLLNQTLSQAFLEKVAREDLNLKKPGEKVVVIKKEEPRMVPSESEKNPFFLKAPINWLKEKFQAFWRE</sequence>
<dbReference type="Proteomes" id="UP000231139">
    <property type="component" value="Unassembled WGS sequence"/>
</dbReference>
<evidence type="ECO:0000313" key="2">
    <source>
        <dbReference type="EMBL" id="PIR02797.1"/>
    </source>
</evidence>
<evidence type="ECO:0000313" key="3">
    <source>
        <dbReference type="Proteomes" id="UP000231139"/>
    </source>
</evidence>
<keyword evidence="1" id="KW-0472">Membrane</keyword>
<feature type="transmembrane region" description="Helical" evidence="1">
    <location>
        <begin position="20"/>
        <end position="38"/>
    </location>
</feature>
<reference evidence="2 3" key="1">
    <citation type="submission" date="2017-09" db="EMBL/GenBank/DDBJ databases">
        <title>Depth-based differentiation of microbial function through sediment-hosted aquifers and enrichment of novel symbionts in the deep terrestrial subsurface.</title>
        <authorList>
            <person name="Probst A.J."/>
            <person name="Ladd B."/>
            <person name="Jarett J.K."/>
            <person name="Geller-Mcgrath D.E."/>
            <person name="Sieber C.M."/>
            <person name="Emerson J.B."/>
            <person name="Anantharaman K."/>
            <person name="Thomas B.C."/>
            <person name="Malmstrom R."/>
            <person name="Stieglmeier M."/>
            <person name="Klingl A."/>
            <person name="Woyke T."/>
            <person name="Ryan C.M."/>
            <person name="Banfield J.F."/>
        </authorList>
    </citation>
    <scope>NUCLEOTIDE SEQUENCE [LARGE SCALE GENOMIC DNA]</scope>
    <source>
        <strain evidence="2">CG11_big_fil_rev_8_21_14_0_20_35_11</strain>
    </source>
</reference>
<evidence type="ECO:0000256" key="1">
    <source>
        <dbReference type="SAM" id="Phobius"/>
    </source>
</evidence>
<accession>A0A2H0N1L4</accession>
<comment type="caution">
    <text evidence="2">The sequence shown here is derived from an EMBL/GenBank/DDBJ whole genome shotgun (WGS) entry which is preliminary data.</text>
</comment>
<gene>
    <name evidence="2" type="ORF">COV62_00435</name>
</gene>
<name>A0A2H0N1L4_9BACT</name>
<protein>
    <recommendedName>
        <fullName evidence="4">Cell division protein FtsL</fullName>
    </recommendedName>
</protein>
<organism evidence="2 3">
    <name type="scientific">Candidatus Nealsonbacteria bacterium CG11_big_fil_rev_8_21_14_0_20_35_11</name>
    <dbReference type="NCBI Taxonomy" id="1974713"/>
    <lineage>
        <taxon>Bacteria</taxon>
        <taxon>Candidatus Nealsoniibacteriota</taxon>
    </lineage>
</organism>
<keyword evidence="1" id="KW-0812">Transmembrane</keyword>
<dbReference type="EMBL" id="PCWK01000009">
    <property type="protein sequence ID" value="PIR02797.1"/>
    <property type="molecule type" value="Genomic_DNA"/>
</dbReference>
<dbReference type="AlphaFoldDB" id="A0A2H0N1L4"/>